<dbReference type="InterPro" id="IPR011010">
    <property type="entry name" value="DNA_brk_join_enz"/>
</dbReference>
<proteinExistence type="predicted"/>
<protein>
    <recommendedName>
        <fullName evidence="5">Tyr recombinase domain-containing protein</fullName>
    </recommendedName>
</protein>
<organism evidence="3 4">
    <name type="scientific">Rhizopus oryzae</name>
    <name type="common">Mucormycosis agent</name>
    <name type="synonym">Rhizopus arrhizus var. delemar</name>
    <dbReference type="NCBI Taxonomy" id="64495"/>
    <lineage>
        <taxon>Eukaryota</taxon>
        <taxon>Fungi</taxon>
        <taxon>Fungi incertae sedis</taxon>
        <taxon>Mucoromycota</taxon>
        <taxon>Mucoromycotina</taxon>
        <taxon>Mucoromycetes</taxon>
        <taxon>Mucorales</taxon>
        <taxon>Mucorineae</taxon>
        <taxon>Rhizopodaceae</taxon>
        <taxon>Rhizopus</taxon>
    </lineage>
</organism>
<dbReference type="Gene3D" id="1.10.443.10">
    <property type="entry name" value="Intergrase catalytic core"/>
    <property type="match status" value="1"/>
</dbReference>
<dbReference type="OrthoDB" id="2221171at2759"/>
<dbReference type="GO" id="GO:0003677">
    <property type="term" value="F:DNA binding"/>
    <property type="evidence" value="ECO:0007669"/>
    <property type="project" value="InterPro"/>
</dbReference>
<dbReference type="InterPro" id="IPR013762">
    <property type="entry name" value="Integrase-like_cat_sf"/>
</dbReference>
<dbReference type="EMBL" id="JAANQT010002700">
    <property type="protein sequence ID" value="KAG1301988.1"/>
    <property type="molecule type" value="Genomic_DNA"/>
</dbReference>
<dbReference type="Proteomes" id="UP000716291">
    <property type="component" value="Unassembled WGS sequence"/>
</dbReference>
<feature type="region of interest" description="Disordered" evidence="2">
    <location>
        <begin position="52"/>
        <end position="81"/>
    </location>
</feature>
<accession>A0A9P6WZH8</accession>
<sequence length="486" mass="55032">MTDESSNNCQSIASNHNISKDKSPLWNQKFGFQFDYANVEKDDALRTAYASSHVKRARSQGISSRATDNHRRTSTGKKKAIKSKIRALPKKPLPTKKFSRPQPIAYRKRNAFPPKKYHRAHPIDSVKEYWLKNNILNYVMLFAEGKTLSLPNTEQNLLNIIYGFIRTSCSLNGTKTQYNKESTASSENKNMNRSIKTTDQLPRKTTAGHADLTFKYLFHEIFFLEIGLSDRFNISALKLSYNNDSVSLPSQSNKLHAPGSVSEITRILLPVLNLAYNLNNALKSTIEEIKKVNSSVPIELEVFYSPLVLSLLRPQKLQTRREKRNQLKTARIETISLPHLCPVSCPNYLALRGKNSSLRENLPKDHALFLAYLSQPKKIKSASSKTNTNIVKKHVKDAGIDATTYGPHSIRSASSTKTFQLGTHIQQIKQHAHWSFEVNTFEIFYLKPLYQETTSTAINESIVSSATENNTTSPVRLESTKLFLDL</sequence>
<feature type="compositionally biased region" description="Basic residues" evidence="2">
    <location>
        <begin position="72"/>
        <end position="81"/>
    </location>
</feature>
<dbReference type="GO" id="GO:0015074">
    <property type="term" value="P:DNA integration"/>
    <property type="evidence" value="ECO:0007669"/>
    <property type="project" value="InterPro"/>
</dbReference>
<keyword evidence="4" id="KW-1185">Reference proteome</keyword>
<keyword evidence="1" id="KW-0233">DNA recombination</keyword>
<dbReference type="SUPFAM" id="SSF56349">
    <property type="entry name" value="DNA breaking-rejoining enzymes"/>
    <property type="match status" value="1"/>
</dbReference>
<evidence type="ECO:0000313" key="4">
    <source>
        <dbReference type="Proteomes" id="UP000716291"/>
    </source>
</evidence>
<feature type="compositionally biased region" description="Polar residues" evidence="2">
    <location>
        <begin position="1"/>
        <end position="17"/>
    </location>
</feature>
<feature type="region of interest" description="Disordered" evidence="2">
    <location>
        <begin position="1"/>
        <end position="23"/>
    </location>
</feature>
<evidence type="ECO:0000256" key="2">
    <source>
        <dbReference type="SAM" id="MobiDB-lite"/>
    </source>
</evidence>
<reference evidence="3" key="1">
    <citation type="journal article" date="2020" name="Microb. Genom.">
        <title>Genetic diversity of clinical and environmental Mucorales isolates obtained from an investigation of mucormycosis cases among solid organ transplant recipients.</title>
        <authorList>
            <person name="Nguyen M.H."/>
            <person name="Kaul D."/>
            <person name="Muto C."/>
            <person name="Cheng S.J."/>
            <person name="Richter R.A."/>
            <person name="Bruno V.M."/>
            <person name="Liu G."/>
            <person name="Beyhan S."/>
            <person name="Sundermann A.J."/>
            <person name="Mounaud S."/>
            <person name="Pasculle A.W."/>
            <person name="Nierman W.C."/>
            <person name="Driscoll E."/>
            <person name="Cumbie R."/>
            <person name="Clancy C.J."/>
            <person name="Dupont C.L."/>
        </authorList>
    </citation>
    <scope>NUCLEOTIDE SEQUENCE</scope>
    <source>
        <strain evidence="3">GL11</strain>
    </source>
</reference>
<dbReference type="AlphaFoldDB" id="A0A9P6WZH8"/>
<evidence type="ECO:0000313" key="3">
    <source>
        <dbReference type="EMBL" id="KAG1301988.1"/>
    </source>
</evidence>
<evidence type="ECO:0000256" key="1">
    <source>
        <dbReference type="ARBA" id="ARBA00023172"/>
    </source>
</evidence>
<evidence type="ECO:0008006" key="5">
    <source>
        <dbReference type="Google" id="ProtNLM"/>
    </source>
</evidence>
<gene>
    <name evidence="3" type="ORF">G6F64_011318</name>
</gene>
<name>A0A9P6WZH8_RHIOR</name>
<comment type="caution">
    <text evidence="3">The sequence shown here is derived from an EMBL/GenBank/DDBJ whole genome shotgun (WGS) entry which is preliminary data.</text>
</comment>
<dbReference type="GO" id="GO:0006310">
    <property type="term" value="P:DNA recombination"/>
    <property type="evidence" value="ECO:0007669"/>
    <property type="project" value="UniProtKB-KW"/>
</dbReference>